<gene>
    <name evidence="3" type="ORF">TTEB3V08_LOCUS6867</name>
</gene>
<evidence type="ECO:0000313" key="3">
    <source>
        <dbReference type="EMBL" id="CAD7458896.1"/>
    </source>
</evidence>
<evidence type="ECO:0000256" key="2">
    <source>
        <dbReference type="SAM" id="MobiDB-lite"/>
    </source>
</evidence>
<accession>A0A7R9NWK1</accession>
<feature type="compositionally biased region" description="Basic and acidic residues" evidence="2">
    <location>
        <begin position="22"/>
        <end position="37"/>
    </location>
</feature>
<dbReference type="AlphaFoldDB" id="A0A7R9NWK1"/>
<keyword evidence="1" id="KW-0175">Coiled coil</keyword>
<feature type="region of interest" description="Disordered" evidence="2">
    <location>
        <begin position="22"/>
        <end position="46"/>
    </location>
</feature>
<feature type="coiled-coil region" evidence="1">
    <location>
        <begin position="145"/>
        <end position="192"/>
    </location>
</feature>
<evidence type="ECO:0000256" key="1">
    <source>
        <dbReference type="SAM" id="Coils"/>
    </source>
</evidence>
<name>A0A7R9NWK1_9NEOP</name>
<protein>
    <submittedName>
        <fullName evidence="3">Uncharacterized protein</fullName>
    </submittedName>
</protein>
<proteinExistence type="predicted"/>
<sequence>MMLSSEAAWEATSTFVKEILKGLRHEEQERRKKESEGRSPGTVEKLQKTKLVLRDKRWREGEQELSTIRQQEMQHTQHLHRELKAAHVEVEHVSKKLEKLTSTVTSSITKVPLKENYITKLERQCEELNLGDSNPETCLKELENLDDLKKEEAQITKELKEFQGLPPDIAAAEKVLEEAKQENAQIKNYLTALYINKN</sequence>
<reference evidence="3" key="1">
    <citation type="submission" date="2020-11" db="EMBL/GenBank/DDBJ databases">
        <authorList>
            <person name="Tran Van P."/>
        </authorList>
    </citation>
    <scope>NUCLEOTIDE SEQUENCE</scope>
</reference>
<dbReference type="EMBL" id="OE002532">
    <property type="protein sequence ID" value="CAD7458896.1"/>
    <property type="molecule type" value="Genomic_DNA"/>
</dbReference>
<organism evidence="3">
    <name type="scientific">Timema tahoe</name>
    <dbReference type="NCBI Taxonomy" id="61484"/>
    <lineage>
        <taxon>Eukaryota</taxon>
        <taxon>Metazoa</taxon>
        <taxon>Ecdysozoa</taxon>
        <taxon>Arthropoda</taxon>
        <taxon>Hexapoda</taxon>
        <taxon>Insecta</taxon>
        <taxon>Pterygota</taxon>
        <taxon>Neoptera</taxon>
        <taxon>Polyneoptera</taxon>
        <taxon>Phasmatodea</taxon>
        <taxon>Timematodea</taxon>
        <taxon>Timematoidea</taxon>
        <taxon>Timematidae</taxon>
        <taxon>Timema</taxon>
    </lineage>
</organism>